<dbReference type="InParanoid" id="A4VF52"/>
<keyword evidence="1" id="KW-0472">Membrane</keyword>
<dbReference type="eggNOG" id="ENOG502SVNE">
    <property type="taxonomic scope" value="Eukaryota"/>
</dbReference>
<dbReference type="HOGENOM" id="CLU_793406_0_0_1"/>
<accession>A4VF52</accession>
<dbReference type="RefSeq" id="XP_001471499.2">
    <property type="nucleotide sequence ID" value="XM_001471449.2"/>
</dbReference>
<evidence type="ECO:0000256" key="1">
    <source>
        <dbReference type="SAM" id="Phobius"/>
    </source>
</evidence>
<sequence>MASVVTYYLVMCLFFACIAIYNAIFYSTYSADKCQIQQISDPSTSGGTSTTTTKTSSIQLAVIPIVITILYCIIIFLTLMGLLCIRKFEAMDPDRFRKLGCCLGTCGLYVRNLKLLINFLHWVIALVIIIQFIFIFGTSDCTKAVHYSLDHPQGEVGKMYDDSQILNYATGGCWVFFHFICPCFKKLIHEQAYIYEPLDSDKSIFKLIFCDIFGP</sequence>
<protein>
    <submittedName>
        <fullName evidence="2">Transmembrane protein, putative</fullName>
    </submittedName>
</protein>
<keyword evidence="1" id="KW-1133">Transmembrane helix</keyword>
<feature type="transmembrane region" description="Helical" evidence="1">
    <location>
        <begin position="119"/>
        <end position="137"/>
    </location>
</feature>
<feature type="transmembrane region" description="Helical" evidence="1">
    <location>
        <begin position="7"/>
        <end position="26"/>
    </location>
</feature>
<dbReference type="GeneID" id="7838955"/>
<dbReference type="EMBL" id="GG662588">
    <property type="protein sequence ID" value="EDK31247.2"/>
    <property type="molecule type" value="Genomic_DNA"/>
</dbReference>
<dbReference type="Proteomes" id="UP000009168">
    <property type="component" value="Unassembled WGS sequence"/>
</dbReference>
<reference evidence="3" key="1">
    <citation type="journal article" date="2006" name="PLoS Biol.">
        <title>Macronuclear genome sequence of the ciliate Tetrahymena thermophila, a model eukaryote.</title>
        <authorList>
            <person name="Eisen J.A."/>
            <person name="Coyne R.S."/>
            <person name="Wu M."/>
            <person name="Wu D."/>
            <person name="Thiagarajan M."/>
            <person name="Wortman J.R."/>
            <person name="Badger J.H."/>
            <person name="Ren Q."/>
            <person name="Amedeo P."/>
            <person name="Jones K.M."/>
            <person name="Tallon L.J."/>
            <person name="Delcher A.L."/>
            <person name="Salzberg S.L."/>
            <person name="Silva J.C."/>
            <person name="Haas B.J."/>
            <person name="Majoros W.H."/>
            <person name="Farzad M."/>
            <person name="Carlton J.M."/>
            <person name="Smith R.K. Jr."/>
            <person name="Garg J."/>
            <person name="Pearlman R.E."/>
            <person name="Karrer K.M."/>
            <person name="Sun L."/>
            <person name="Manning G."/>
            <person name="Elde N.C."/>
            <person name="Turkewitz A.P."/>
            <person name="Asai D.J."/>
            <person name="Wilkes D.E."/>
            <person name="Wang Y."/>
            <person name="Cai H."/>
            <person name="Collins K."/>
            <person name="Stewart B.A."/>
            <person name="Lee S.R."/>
            <person name="Wilamowska K."/>
            <person name="Weinberg Z."/>
            <person name="Ruzzo W.L."/>
            <person name="Wloga D."/>
            <person name="Gaertig J."/>
            <person name="Frankel J."/>
            <person name="Tsao C.-C."/>
            <person name="Gorovsky M.A."/>
            <person name="Keeling P.J."/>
            <person name="Waller R.F."/>
            <person name="Patron N.J."/>
            <person name="Cherry J.M."/>
            <person name="Stover N.A."/>
            <person name="Krieger C.J."/>
            <person name="del Toro C."/>
            <person name="Ryder H.F."/>
            <person name="Williamson S.C."/>
            <person name="Barbeau R.A."/>
            <person name="Hamilton E.P."/>
            <person name="Orias E."/>
        </authorList>
    </citation>
    <scope>NUCLEOTIDE SEQUENCE [LARGE SCALE GENOMIC DNA]</scope>
    <source>
        <strain evidence="3">SB210</strain>
    </source>
</reference>
<keyword evidence="3" id="KW-1185">Reference proteome</keyword>
<dbReference type="AlphaFoldDB" id="A4VF52"/>
<gene>
    <name evidence="2" type="ORF">TTHERM_00636872</name>
</gene>
<evidence type="ECO:0000313" key="3">
    <source>
        <dbReference type="Proteomes" id="UP000009168"/>
    </source>
</evidence>
<name>A4VF52_TETTS</name>
<proteinExistence type="predicted"/>
<keyword evidence="1 2" id="KW-0812">Transmembrane</keyword>
<evidence type="ECO:0000313" key="2">
    <source>
        <dbReference type="EMBL" id="EDK31247.2"/>
    </source>
</evidence>
<feature type="transmembrane region" description="Helical" evidence="1">
    <location>
        <begin position="61"/>
        <end position="85"/>
    </location>
</feature>
<dbReference type="KEGG" id="tet:TTHERM_00636872"/>
<organism evidence="2 3">
    <name type="scientific">Tetrahymena thermophila (strain SB210)</name>
    <dbReference type="NCBI Taxonomy" id="312017"/>
    <lineage>
        <taxon>Eukaryota</taxon>
        <taxon>Sar</taxon>
        <taxon>Alveolata</taxon>
        <taxon>Ciliophora</taxon>
        <taxon>Intramacronucleata</taxon>
        <taxon>Oligohymenophorea</taxon>
        <taxon>Hymenostomatida</taxon>
        <taxon>Tetrahymenina</taxon>
        <taxon>Tetrahymenidae</taxon>
        <taxon>Tetrahymena</taxon>
    </lineage>
</organism>